<evidence type="ECO:0000313" key="2">
    <source>
        <dbReference type="Proteomes" id="UP001497480"/>
    </source>
</evidence>
<dbReference type="Proteomes" id="UP001497480">
    <property type="component" value="Unassembled WGS sequence"/>
</dbReference>
<gene>
    <name evidence="1" type="ORF">LLUT_LOCUS3225</name>
</gene>
<name>A0AAV1VYQ1_LUPLU</name>
<accession>A0AAV1VYQ1</accession>
<keyword evidence="2" id="KW-1185">Reference proteome</keyword>
<dbReference type="EMBL" id="CAXHTB010000002">
    <property type="protein sequence ID" value="CAL0302165.1"/>
    <property type="molecule type" value="Genomic_DNA"/>
</dbReference>
<proteinExistence type="predicted"/>
<organism evidence="1 2">
    <name type="scientific">Lupinus luteus</name>
    <name type="common">European yellow lupine</name>
    <dbReference type="NCBI Taxonomy" id="3873"/>
    <lineage>
        <taxon>Eukaryota</taxon>
        <taxon>Viridiplantae</taxon>
        <taxon>Streptophyta</taxon>
        <taxon>Embryophyta</taxon>
        <taxon>Tracheophyta</taxon>
        <taxon>Spermatophyta</taxon>
        <taxon>Magnoliopsida</taxon>
        <taxon>eudicotyledons</taxon>
        <taxon>Gunneridae</taxon>
        <taxon>Pentapetalae</taxon>
        <taxon>rosids</taxon>
        <taxon>fabids</taxon>
        <taxon>Fabales</taxon>
        <taxon>Fabaceae</taxon>
        <taxon>Papilionoideae</taxon>
        <taxon>50 kb inversion clade</taxon>
        <taxon>genistoids sensu lato</taxon>
        <taxon>core genistoids</taxon>
        <taxon>Genisteae</taxon>
        <taxon>Lupinus</taxon>
    </lineage>
</organism>
<comment type="caution">
    <text evidence="1">The sequence shown here is derived from an EMBL/GenBank/DDBJ whole genome shotgun (WGS) entry which is preliminary data.</text>
</comment>
<evidence type="ECO:0000313" key="1">
    <source>
        <dbReference type="EMBL" id="CAL0302165.1"/>
    </source>
</evidence>
<dbReference type="PANTHER" id="PTHR34410">
    <property type="entry name" value="INTRON-ENCODED HOMING ENDONUCLEASE, PUTATIVE-RELATED"/>
    <property type="match status" value="1"/>
</dbReference>
<dbReference type="AlphaFoldDB" id="A0AAV1VYQ1"/>
<protein>
    <submittedName>
        <fullName evidence="1">Uncharacterized protein</fullName>
    </submittedName>
</protein>
<sequence>MIMVIELSAHNPSHVRLVSFRPPAFNYGSCVAYPLSGIHVPLMNRSIEAPSRVFPWKRCMQRMRADESAPLTPFDLWFPLNNTLSWCWSVLTVNGGNTCTSSKGVDGCFLVDPANSHMLAKDVFINQEQKLGARRRSYTVLVSTINDADQGSSDVAFSTPLAPYEKSKSLGSGGNIAIVGLQRGIPSKRESSARVDYVPALCTHHPSILLIEWFGEVFGLRQRGRFAAGDIVRIPLNLII</sequence>
<dbReference type="PANTHER" id="PTHR34410:SF3">
    <property type="match status" value="1"/>
</dbReference>
<reference evidence="1 2" key="1">
    <citation type="submission" date="2024-03" db="EMBL/GenBank/DDBJ databases">
        <authorList>
            <person name="Martinez-Hernandez J."/>
        </authorList>
    </citation>
    <scope>NUCLEOTIDE SEQUENCE [LARGE SCALE GENOMIC DNA]</scope>
</reference>